<keyword evidence="1" id="KW-0175">Coiled coil</keyword>
<dbReference type="AlphaFoldDB" id="A0AAV0EF70"/>
<evidence type="ECO:0000256" key="2">
    <source>
        <dbReference type="SAM" id="MobiDB-lite"/>
    </source>
</evidence>
<sequence>MATNFSFSTPSSSSSPFSCISNPFATSTKSSFSPFGISSIHTPPTTSLFGGGSTIAAPMYSFGTTLPLGNENVHASPVFGVSRDPGNTYSSQMSGTTSSSSGRKTKTRRRRRVLPFDNSTLHASSSGSYNLNSGTTGSLSSCSIAVAASPFGLPAVAFGAPSLSSTSASSFSPASSSTFFTSGFMFPTISTATSAPSSLPYSFPSVSTTSIVSSFSQGIENASTTPVSSVTTPNVTSSSSDMAIVTVPLSGIDSKPAELGIATLSLPHFPIVTATTSASIQACSLASSAVAASAATPAAIFGPSNTSTGTFNVCTSIFSISSKAPSISPTSQQMPTTSLPTLAMVSRRERLRKMNEELASLTNDTLEHRGHRAMAEAVLVTSEIIRRKDEQVRELQKALAIEQGKRNKMVKDMEALKDAHAAEIAYKNECHVRALNAAIDAYKESSEFEAERKAYIKAHLNEIGEEFLATPLGEEKVTQESLIAYQAGLYDMQQKIYPKLRDKFDDFDVNGWGLPKEMIDPEALVATQQNNVAILGSLSSDADLTVPPAVEEGGALELQMVEDNHQPLSAQTDSDRAVESAVDGRSVGQNISEADV</sequence>
<feature type="compositionally biased region" description="Polar residues" evidence="2">
    <location>
        <begin position="587"/>
        <end position="596"/>
    </location>
</feature>
<comment type="caution">
    <text evidence="3">The sequence shown here is derived from an EMBL/GenBank/DDBJ whole genome shotgun (WGS) entry which is preliminary data.</text>
</comment>
<dbReference type="EMBL" id="CAMAPF010000921">
    <property type="protein sequence ID" value="CAH9121876.1"/>
    <property type="molecule type" value="Genomic_DNA"/>
</dbReference>
<dbReference type="Proteomes" id="UP001152523">
    <property type="component" value="Unassembled WGS sequence"/>
</dbReference>
<keyword evidence="4" id="KW-1185">Reference proteome</keyword>
<reference evidence="3" key="1">
    <citation type="submission" date="2022-07" db="EMBL/GenBank/DDBJ databases">
        <authorList>
            <person name="Macas J."/>
            <person name="Novak P."/>
            <person name="Neumann P."/>
        </authorList>
    </citation>
    <scope>NUCLEOTIDE SEQUENCE</scope>
</reference>
<name>A0AAV0EF70_9ASTE</name>
<feature type="coiled-coil region" evidence="1">
    <location>
        <begin position="344"/>
        <end position="405"/>
    </location>
</feature>
<evidence type="ECO:0000313" key="3">
    <source>
        <dbReference type="EMBL" id="CAH9121876.1"/>
    </source>
</evidence>
<gene>
    <name evidence="3" type="ORF">CEPIT_LOCUS24049</name>
</gene>
<evidence type="ECO:0000256" key="1">
    <source>
        <dbReference type="SAM" id="Coils"/>
    </source>
</evidence>
<accession>A0AAV0EF70</accession>
<feature type="region of interest" description="Disordered" evidence="2">
    <location>
        <begin position="568"/>
        <end position="596"/>
    </location>
</feature>
<proteinExistence type="predicted"/>
<organism evidence="3 4">
    <name type="scientific">Cuscuta epithymum</name>
    <dbReference type="NCBI Taxonomy" id="186058"/>
    <lineage>
        <taxon>Eukaryota</taxon>
        <taxon>Viridiplantae</taxon>
        <taxon>Streptophyta</taxon>
        <taxon>Embryophyta</taxon>
        <taxon>Tracheophyta</taxon>
        <taxon>Spermatophyta</taxon>
        <taxon>Magnoliopsida</taxon>
        <taxon>eudicotyledons</taxon>
        <taxon>Gunneridae</taxon>
        <taxon>Pentapetalae</taxon>
        <taxon>asterids</taxon>
        <taxon>lamiids</taxon>
        <taxon>Solanales</taxon>
        <taxon>Convolvulaceae</taxon>
        <taxon>Cuscuteae</taxon>
        <taxon>Cuscuta</taxon>
        <taxon>Cuscuta subgen. Cuscuta</taxon>
    </lineage>
</organism>
<feature type="compositionally biased region" description="Basic residues" evidence="2">
    <location>
        <begin position="103"/>
        <end position="113"/>
    </location>
</feature>
<protein>
    <submittedName>
        <fullName evidence="3">Uncharacterized protein</fullName>
    </submittedName>
</protein>
<feature type="region of interest" description="Disordered" evidence="2">
    <location>
        <begin position="79"/>
        <end position="119"/>
    </location>
</feature>
<evidence type="ECO:0000313" key="4">
    <source>
        <dbReference type="Proteomes" id="UP001152523"/>
    </source>
</evidence>